<keyword evidence="7" id="KW-1185">Reference proteome</keyword>
<dbReference type="GO" id="GO:0016020">
    <property type="term" value="C:membrane"/>
    <property type="evidence" value="ECO:0007669"/>
    <property type="project" value="UniProtKB-SubCell"/>
</dbReference>
<gene>
    <name evidence="6" type="ORF">HaLaN_22104</name>
</gene>
<feature type="non-terminal residue" evidence="6">
    <location>
        <position position="1"/>
    </location>
</feature>
<name>A0A699ZT24_HAELA</name>
<evidence type="ECO:0000256" key="1">
    <source>
        <dbReference type="ARBA" id="ARBA00004606"/>
    </source>
</evidence>
<organism evidence="6 7">
    <name type="scientific">Haematococcus lacustris</name>
    <name type="common">Green alga</name>
    <name type="synonym">Haematococcus pluvialis</name>
    <dbReference type="NCBI Taxonomy" id="44745"/>
    <lineage>
        <taxon>Eukaryota</taxon>
        <taxon>Viridiplantae</taxon>
        <taxon>Chlorophyta</taxon>
        <taxon>core chlorophytes</taxon>
        <taxon>Chlorophyceae</taxon>
        <taxon>CS clade</taxon>
        <taxon>Chlamydomonadales</taxon>
        <taxon>Haematococcaceae</taxon>
        <taxon>Haematococcus</taxon>
    </lineage>
</organism>
<keyword evidence="2" id="KW-0328">Glycosyltransferase</keyword>
<proteinExistence type="predicted"/>
<evidence type="ECO:0000313" key="7">
    <source>
        <dbReference type="Proteomes" id="UP000485058"/>
    </source>
</evidence>
<keyword evidence="3" id="KW-0808">Transferase</keyword>
<dbReference type="Pfam" id="PF02485">
    <property type="entry name" value="Branch"/>
    <property type="match status" value="1"/>
</dbReference>
<dbReference type="EMBL" id="BLLF01002505">
    <property type="protein sequence ID" value="GFH24330.1"/>
    <property type="molecule type" value="Genomic_DNA"/>
</dbReference>
<keyword evidence="4" id="KW-0472">Membrane</keyword>
<keyword evidence="5" id="KW-0325">Glycoprotein</keyword>
<comment type="caution">
    <text evidence="6">The sequence shown here is derived from an EMBL/GenBank/DDBJ whole genome shotgun (WGS) entry which is preliminary data.</text>
</comment>
<dbReference type="GO" id="GO:0016757">
    <property type="term" value="F:glycosyltransferase activity"/>
    <property type="evidence" value="ECO:0007669"/>
    <property type="project" value="UniProtKB-KW"/>
</dbReference>
<comment type="subcellular location">
    <subcellularLocation>
        <location evidence="1">Membrane</location>
        <topology evidence="1">Single-pass type II membrane protein</topology>
    </subcellularLocation>
</comment>
<evidence type="ECO:0000256" key="2">
    <source>
        <dbReference type="ARBA" id="ARBA00022676"/>
    </source>
</evidence>
<evidence type="ECO:0000256" key="4">
    <source>
        <dbReference type="ARBA" id="ARBA00023136"/>
    </source>
</evidence>
<evidence type="ECO:0000256" key="5">
    <source>
        <dbReference type="ARBA" id="ARBA00023180"/>
    </source>
</evidence>
<evidence type="ECO:0000313" key="6">
    <source>
        <dbReference type="EMBL" id="GFH24330.1"/>
    </source>
</evidence>
<protein>
    <submittedName>
        <fullName evidence="6">Core-2/I-Branching enzyme</fullName>
    </submittedName>
</protein>
<evidence type="ECO:0000256" key="3">
    <source>
        <dbReference type="ARBA" id="ARBA00022679"/>
    </source>
</evidence>
<sequence length="107" mass="11923">QWWSVDREHAALAVLDTHVAELFAQHCFSGVRMVPADSLLDPHGRSWLAKVRHFARKAASAAAEWVGLDPWLPELVPVYDACIADEHYLPTLLASYGLEEQVGTRGM</sequence>
<dbReference type="InterPro" id="IPR003406">
    <property type="entry name" value="Glyco_trans_14"/>
</dbReference>
<dbReference type="AlphaFoldDB" id="A0A699ZT24"/>
<feature type="non-terminal residue" evidence="6">
    <location>
        <position position="107"/>
    </location>
</feature>
<accession>A0A699ZT24</accession>
<reference evidence="6 7" key="1">
    <citation type="submission" date="2020-02" db="EMBL/GenBank/DDBJ databases">
        <title>Draft genome sequence of Haematococcus lacustris strain NIES-144.</title>
        <authorList>
            <person name="Morimoto D."/>
            <person name="Nakagawa S."/>
            <person name="Yoshida T."/>
            <person name="Sawayama S."/>
        </authorList>
    </citation>
    <scope>NUCLEOTIDE SEQUENCE [LARGE SCALE GENOMIC DNA]</scope>
    <source>
        <strain evidence="6 7">NIES-144</strain>
    </source>
</reference>
<dbReference type="Proteomes" id="UP000485058">
    <property type="component" value="Unassembled WGS sequence"/>
</dbReference>